<evidence type="ECO:0000313" key="6">
    <source>
        <dbReference type="EMBL" id="TEY23585.1"/>
    </source>
</evidence>
<dbReference type="InterPro" id="IPR050995">
    <property type="entry name" value="WD-F-box_domain-protein"/>
</dbReference>
<evidence type="ECO:0000256" key="3">
    <source>
        <dbReference type="PROSITE-ProRule" id="PRU00221"/>
    </source>
</evidence>
<feature type="coiled-coil region" evidence="4">
    <location>
        <begin position="25"/>
        <end position="91"/>
    </location>
</feature>
<dbReference type="Gene3D" id="3.40.50.300">
    <property type="entry name" value="P-loop containing nucleotide triphosphate hydrolases"/>
    <property type="match status" value="1"/>
</dbReference>
<dbReference type="Gene3D" id="2.130.10.10">
    <property type="entry name" value="YVTN repeat-like/Quinoprotein amine dehydrogenase"/>
    <property type="match status" value="3"/>
</dbReference>
<comment type="caution">
    <text evidence="6">The sequence shown here is derived from an EMBL/GenBank/DDBJ whole genome shotgun (WGS) entry which is preliminary data.</text>
</comment>
<dbReference type="InterPro" id="IPR019775">
    <property type="entry name" value="WD40_repeat_CS"/>
</dbReference>
<dbReference type="PROSITE" id="PS00678">
    <property type="entry name" value="WD_REPEATS_1"/>
    <property type="match status" value="3"/>
</dbReference>
<dbReference type="CDD" id="cd00200">
    <property type="entry name" value="WD40"/>
    <property type="match status" value="1"/>
</dbReference>
<dbReference type="SUPFAM" id="SSF50978">
    <property type="entry name" value="WD40 repeat-like"/>
    <property type="match status" value="1"/>
</dbReference>
<keyword evidence="4" id="KW-0175">Coiled coil</keyword>
<feature type="domain" description="Nephrocystin 3-like N-terminal" evidence="5">
    <location>
        <begin position="190"/>
        <end position="349"/>
    </location>
</feature>
<feature type="repeat" description="WD" evidence="3">
    <location>
        <begin position="745"/>
        <end position="786"/>
    </location>
</feature>
<dbReference type="AlphaFoldDB" id="A0A4Y8CBW4"/>
<dbReference type="Pfam" id="PF00400">
    <property type="entry name" value="WD40"/>
    <property type="match status" value="5"/>
</dbReference>
<evidence type="ECO:0000256" key="1">
    <source>
        <dbReference type="ARBA" id="ARBA00022574"/>
    </source>
</evidence>
<dbReference type="Proteomes" id="UP000297299">
    <property type="component" value="Unassembled WGS sequence"/>
</dbReference>
<dbReference type="InterPro" id="IPR001680">
    <property type="entry name" value="WD40_rpt"/>
</dbReference>
<dbReference type="SUPFAM" id="SSF52540">
    <property type="entry name" value="P-loop containing nucleoside triphosphate hydrolases"/>
    <property type="match status" value="1"/>
</dbReference>
<protein>
    <recommendedName>
        <fullName evidence="5">Nephrocystin 3-like N-terminal domain-containing protein</fullName>
    </recommendedName>
</protein>
<keyword evidence="1 3" id="KW-0853">WD repeat</keyword>
<dbReference type="OrthoDB" id="674604at2759"/>
<dbReference type="PRINTS" id="PR00320">
    <property type="entry name" value="GPROTEINBRPT"/>
</dbReference>
<evidence type="ECO:0000259" key="5">
    <source>
        <dbReference type="Pfam" id="PF24883"/>
    </source>
</evidence>
<evidence type="ECO:0000256" key="4">
    <source>
        <dbReference type="SAM" id="Coils"/>
    </source>
</evidence>
<dbReference type="InterPro" id="IPR015943">
    <property type="entry name" value="WD40/YVTN_repeat-like_dom_sf"/>
</dbReference>
<keyword evidence="2" id="KW-0677">Repeat</keyword>
<sequence>MVKTLRIVSNVITIIDLSVKIASQYSEYYTNVKNTQDNIKHLQSEAQELKVILEKIHSIYNNSNNTNLQDFQSLCKEVEDCQKQLTQLEAKLEPRKANKLMKVDSLIKKLASCKDNISFSLQVDQECMISFVFQIAEADDDAYRIQILNIHQKIVLNKLRPADNAAFDSHNEEHNARCYQGTRAELLQYIYSWASDRGSERIFWLNGMAGTGKSTISRTVAQNFVDKGELGASFFFKRGEGDRGHAGMFFETIVTQLVQKLPSLATHVQDAIDADPGISGKALRQQFDALVLQPLGKIRIDPQKSCNIVIVIDALDECDREEDVRTIIQLFSQVQRIASAQLKFFLTSRPELPIRLGFEDIRGKYERSILHQIPESIVKEDISSFLEHELATIREDYNKSVIQNRQLPANWPGRTIVQDLVEMAIPLFVFAMTVCRFINDRRCGQPNDQLDKVLQYQSKSQASKLDATYLPVLNQLIFDVNLSEKKGILKEFQQVVGSIVILARPLSATSLDRLLGVLEGTVDSRTDLLHSVLNIPSCPESPIRLLHLSFRDFLTDNEKRGTSFWVDEKEAHKNLAIRCLELLSTGENLKKDICNLRTPEKPRADVDKQIIDAHLSSETQYACQYWVYHWKESGSSIYDGGQVHNFLICHFLHWLESLSYIGRLQESIDMPIKNGQISRFLYDGKRFILSYYSIADSSPLQLYSSALTFAPKESIIRNTFHSYIPDWILQKPNTDLEWNAVLQTLEGHSDCVSSVAFSANSELLASASEDYTIKIWDAATGILQQTLEGHSELIKSIAFSANSKLLVSAAEDDTIKIWDIVIGTLQQTFEGDSNIILITFSTDSKLLASVSYNYTIKIWDRATGTLQRTLRGHNDWVYSIAFSADSKLLASASDDCIIRVWNTATGILQQKLEGHSDWVNLVAFSTDSKLLASASGDRTVKIWDPTTGTLQQTLEVHGYIINLSFDVTNSTLITNIGCFRLNIVEVIIKG</sequence>
<keyword evidence="7" id="KW-1185">Reference proteome</keyword>
<dbReference type="EMBL" id="PHWZ01001459">
    <property type="protein sequence ID" value="TEY23585.1"/>
    <property type="molecule type" value="Genomic_DNA"/>
</dbReference>
<feature type="repeat" description="WD" evidence="3">
    <location>
        <begin position="838"/>
        <end position="869"/>
    </location>
</feature>
<feature type="repeat" description="WD" evidence="3">
    <location>
        <begin position="787"/>
        <end position="828"/>
    </location>
</feature>
<feature type="repeat" description="WD" evidence="3">
    <location>
        <begin position="870"/>
        <end position="911"/>
    </location>
</feature>
<name>A0A4Y8CBW4_9HELO</name>
<dbReference type="PANTHER" id="PTHR14604:SF4">
    <property type="entry name" value="F-BOX DOMAIN-CONTAINING PROTEIN"/>
    <property type="match status" value="1"/>
</dbReference>
<dbReference type="InterPro" id="IPR036322">
    <property type="entry name" value="WD40_repeat_dom_sf"/>
</dbReference>
<dbReference type="InterPro" id="IPR056884">
    <property type="entry name" value="NPHP3-like_N"/>
</dbReference>
<organism evidence="6 7">
    <name type="scientific">Botryotinia calthae</name>
    <dbReference type="NCBI Taxonomy" id="38488"/>
    <lineage>
        <taxon>Eukaryota</taxon>
        <taxon>Fungi</taxon>
        <taxon>Dikarya</taxon>
        <taxon>Ascomycota</taxon>
        <taxon>Pezizomycotina</taxon>
        <taxon>Leotiomycetes</taxon>
        <taxon>Helotiales</taxon>
        <taxon>Sclerotiniaceae</taxon>
        <taxon>Botryotinia</taxon>
    </lineage>
</organism>
<dbReference type="SMART" id="SM00320">
    <property type="entry name" value="WD40"/>
    <property type="match status" value="5"/>
</dbReference>
<evidence type="ECO:0000256" key="2">
    <source>
        <dbReference type="ARBA" id="ARBA00022737"/>
    </source>
</evidence>
<dbReference type="Pfam" id="PF24883">
    <property type="entry name" value="NPHP3_N"/>
    <property type="match status" value="1"/>
</dbReference>
<dbReference type="InterPro" id="IPR027417">
    <property type="entry name" value="P-loop_NTPase"/>
</dbReference>
<dbReference type="InterPro" id="IPR020472">
    <property type="entry name" value="WD40_PAC1"/>
</dbReference>
<dbReference type="STRING" id="38488.A0A4Y8CBW4"/>
<gene>
    <name evidence="6" type="ORF">BOTCAL_1463g00010</name>
</gene>
<reference evidence="6 7" key="1">
    <citation type="submission" date="2017-11" db="EMBL/GenBank/DDBJ databases">
        <title>Comparative genomics of Botrytis spp.</title>
        <authorList>
            <person name="Valero-Jimenez C.A."/>
            <person name="Tapia P."/>
            <person name="Veloso J."/>
            <person name="Silva-Moreno E."/>
            <person name="Staats M."/>
            <person name="Valdes J.H."/>
            <person name="Van Kan J.A.L."/>
        </authorList>
    </citation>
    <scope>NUCLEOTIDE SEQUENCE [LARGE SCALE GENOMIC DNA]</scope>
    <source>
        <strain evidence="6 7">MUCL2830</strain>
    </source>
</reference>
<evidence type="ECO:0000313" key="7">
    <source>
        <dbReference type="Proteomes" id="UP000297299"/>
    </source>
</evidence>
<dbReference type="PANTHER" id="PTHR14604">
    <property type="entry name" value="WD40 REPEAT PF20"/>
    <property type="match status" value="1"/>
</dbReference>
<dbReference type="PROSITE" id="PS50294">
    <property type="entry name" value="WD_REPEATS_REGION"/>
    <property type="match status" value="4"/>
</dbReference>
<dbReference type="PROSITE" id="PS50082">
    <property type="entry name" value="WD_REPEATS_2"/>
    <property type="match status" value="5"/>
</dbReference>
<accession>A0A4Y8CBW4</accession>
<feature type="repeat" description="WD" evidence="3">
    <location>
        <begin position="912"/>
        <end position="953"/>
    </location>
</feature>
<proteinExistence type="predicted"/>